<name>A0A974CM49_XENLA</name>
<evidence type="ECO:0000313" key="1">
    <source>
        <dbReference type="EMBL" id="OCT75613.1"/>
    </source>
</evidence>
<dbReference type="AlphaFoldDB" id="A0A974CM49"/>
<evidence type="ECO:0000313" key="2">
    <source>
        <dbReference type="Proteomes" id="UP000694892"/>
    </source>
</evidence>
<accession>A0A974CM49</accession>
<dbReference type="Proteomes" id="UP000694892">
    <property type="component" value="Chromosome 6L"/>
</dbReference>
<protein>
    <submittedName>
        <fullName evidence="1">Uncharacterized protein</fullName>
    </submittedName>
</protein>
<gene>
    <name evidence="1" type="ORF">XELAEV_18030797mg</name>
</gene>
<sequence>MRDCRLSFQKRDCPSEKGTVGRYGYINLLKGCITVWHLLTVDTILTLSTYLCLCTNESRHCHPFLHDCERKEYQHCSIYCKYIFSFWIN</sequence>
<organism evidence="1 2">
    <name type="scientific">Xenopus laevis</name>
    <name type="common">African clawed frog</name>
    <dbReference type="NCBI Taxonomy" id="8355"/>
    <lineage>
        <taxon>Eukaryota</taxon>
        <taxon>Metazoa</taxon>
        <taxon>Chordata</taxon>
        <taxon>Craniata</taxon>
        <taxon>Vertebrata</taxon>
        <taxon>Euteleostomi</taxon>
        <taxon>Amphibia</taxon>
        <taxon>Batrachia</taxon>
        <taxon>Anura</taxon>
        <taxon>Pipoidea</taxon>
        <taxon>Pipidae</taxon>
        <taxon>Xenopodinae</taxon>
        <taxon>Xenopus</taxon>
        <taxon>Xenopus</taxon>
    </lineage>
</organism>
<proteinExistence type="predicted"/>
<reference evidence="2" key="1">
    <citation type="journal article" date="2016" name="Nature">
        <title>Genome evolution in the allotetraploid frog Xenopus laevis.</title>
        <authorList>
            <person name="Session A.M."/>
            <person name="Uno Y."/>
            <person name="Kwon T."/>
            <person name="Chapman J.A."/>
            <person name="Toyoda A."/>
            <person name="Takahashi S."/>
            <person name="Fukui A."/>
            <person name="Hikosaka A."/>
            <person name="Suzuki A."/>
            <person name="Kondo M."/>
            <person name="van Heeringen S.J."/>
            <person name="Quigley I."/>
            <person name="Heinz S."/>
            <person name="Ogino H."/>
            <person name="Ochi H."/>
            <person name="Hellsten U."/>
            <person name="Lyons J.B."/>
            <person name="Simakov O."/>
            <person name="Putnam N."/>
            <person name="Stites J."/>
            <person name="Kuroki Y."/>
            <person name="Tanaka T."/>
            <person name="Michiue T."/>
            <person name="Watanabe M."/>
            <person name="Bogdanovic O."/>
            <person name="Lister R."/>
            <person name="Georgiou G."/>
            <person name="Paranjpe S.S."/>
            <person name="van Kruijsbergen I."/>
            <person name="Shu S."/>
            <person name="Carlson J."/>
            <person name="Kinoshita T."/>
            <person name="Ohta Y."/>
            <person name="Mawaribuchi S."/>
            <person name="Jenkins J."/>
            <person name="Grimwood J."/>
            <person name="Schmutz J."/>
            <person name="Mitros T."/>
            <person name="Mozaffari S.V."/>
            <person name="Suzuki Y."/>
            <person name="Haramoto Y."/>
            <person name="Yamamoto T.S."/>
            <person name="Takagi C."/>
            <person name="Heald R."/>
            <person name="Miller K."/>
            <person name="Haudenschild C."/>
            <person name="Kitzman J."/>
            <person name="Nakayama T."/>
            <person name="Izutsu Y."/>
            <person name="Robert J."/>
            <person name="Fortriede J."/>
            <person name="Burns K."/>
            <person name="Lotay V."/>
            <person name="Karimi K."/>
            <person name="Yasuoka Y."/>
            <person name="Dichmann D.S."/>
            <person name="Flajnik M.F."/>
            <person name="Houston D.W."/>
            <person name="Shendure J."/>
            <person name="DuPasquier L."/>
            <person name="Vize P.D."/>
            <person name="Zorn A.M."/>
            <person name="Ito M."/>
            <person name="Marcotte E.M."/>
            <person name="Wallingford J.B."/>
            <person name="Ito Y."/>
            <person name="Asashima M."/>
            <person name="Ueno N."/>
            <person name="Matsuda Y."/>
            <person name="Veenstra G.J."/>
            <person name="Fujiyama A."/>
            <person name="Harland R.M."/>
            <person name="Taira M."/>
            <person name="Rokhsar D.S."/>
        </authorList>
    </citation>
    <scope>NUCLEOTIDE SEQUENCE [LARGE SCALE GENOMIC DNA]</scope>
    <source>
        <strain evidence="2">J</strain>
    </source>
</reference>
<dbReference type="EMBL" id="CM004476">
    <property type="protein sequence ID" value="OCT75613.1"/>
    <property type="molecule type" value="Genomic_DNA"/>
</dbReference>